<evidence type="ECO:0008006" key="3">
    <source>
        <dbReference type="Google" id="ProtNLM"/>
    </source>
</evidence>
<gene>
    <name evidence="1" type="ORF">CEXT_746071</name>
</gene>
<keyword evidence="2" id="KW-1185">Reference proteome</keyword>
<accession>A0AAV4VVR8</accession>
<evidence type="ECO:0000313" key="2">
    <source>
        <dbReference type="Proteomes" id="UP001054945"/>
    </source>
</evidence>
<dbReference type="Proteomes" id="UP001054945">
    <property type="component" value="Unassembled WGS sequence"/>
</dbReference>
<evidence type="ECO:0000313" key="1">
    <source>
        <dbReference type="EMBL" id="GIY74462.1"/>
    </source>
</evidence>
<dbReference type="AlphaFoldDB" id="A0AAV4VVR8"/>
<proteinExistence type="predicted"/>
<organism evidence="1 2">
    <name type="scientific">Caerostris extrusa</name>
    <name type="common">Bark spider</name>
    <name type="synonym">Caerostris bankana</name>
    <dbReference type="NCBI Taxonomy" id="172846"/>
    <lineage>
        <taxon>Eukaryota</taxon>
        <taxon>Metazoa</taxon>
        <taxon>Ecdysozoa</taxon>
        <taxon>Arthropoda</taxon>
        <taxon>Chelicerata</taxon>
        <taxon>Arachnida</taxon>
        <taxon>Araneae</taxon>
        <taxon>Araneomorphae</taxon>
        <taxon>Entelegynae</taxon>
        <taxon>Araneoidea</taxon>
        <taxon>Araneidae</taxon>
        <taxon>Caerostris</taxon>
    </lineage>
</organism>
<comment type="caution">
    <text evidence="1">The sequence shown here is derived from an EMBL/GenBank/DDBJ whole genome shotgun (WGS) entry which is preliminary data.</text>
</comment>
<dbReference type="EMBL" id="BPLR01015222">
    <property type="protein sequence ID" value="GIY74462.1"/>
    <property type="molecule type" value="Genomic_DNA"/>
</dbReference>
<sequence>MSCSRFQLSRNLFYQSAASFLKIYYLSNQNDPFNLRQKISCGYLQNKDSLKGKSEKIEKRESFTLFKQGENDSFSTRRVPPHKPLHRGMFSEILV</sequence>
<protein>
    <recommendedName>
        <fullName evidence="3">Ycf15</fullName>
    </recommendedName>
</protein>
<reference evidence="1 2" key="1">
    <citation type="submission" date="2021-06" db="EMBL/GenBank/DDBJ databases">
        <title>Caerostris extrusa draft genome.</title>
        <authorList>
            <person name="Kono N."/>
            <person name="Arakawa K."/>
        </authorList>
    </citation>
    <scope>NUCLEOTIDE SEQUENCE [LARGE SCALE GENOMIC DNA]</scope>
</reference>
<name>A0AAV4VVR8_CAEEX</name>